<dbReference type="EMBL" id="FNCF01000003">
    <property type="protein sequence ID" value="SDG31651.1"/>
    <property type="molecule type" value="Genomic_DNA"/>
</dbReference>
<proteinExistence type="predicted"/>
<evidence type="ECO:0000313" key="2">
    <source>
        <dbReference type="Proteomes" id="UP000198863"/>
    </source>
</evidence>
<dbReference type="InterPro" id="IPR025447">
    <property type="entry name" value="DUF4192"/>
</dbReference>
<organism evidence="1 2">
    <name type="scientific">Klenkia brasiliensis</name>
    <dbReference type="NCBI Taxonomy" id="333142"/>
    <lineage>
        <taxon>Bacteria</taxon>
        <taxon>Bacillati</taxon>
        <taxon>Actinomycetota</taxon>
        <taxon>Actinomycetes</taxon>
        <taxon>Geodermatophilales</taxon>
        <taxon>Geodermatophilaceae</taxon>
        <taxon>Klenkia</taxon>
    </lineage>
</organism>
<dbReference type="OrthoDB" id="3264463at2"/>
<protein>
    <recommendedName>
        <fullName evidence="3">DUF4192 domain-containing protein</fullName>
    </recommendedName>
</protein>
<name>A0A1G7T8U2_9ACTN</name>
<evidence type="ECO:0000313" key="1">
    <source>
        <dbReference type="EMBL" id="SDG31651.1"/>
    </source>
</evidence>
<dbReference type="Proteomes" id="UP000198863">
    <property type="component" value="Unassembled WGS sequence"/>
</dbReference>
<evidence type="ECO:0008006" key="3">
    <source>
        <dbReference type="Google" id="ProtNLM"/>
    </source>
</evidence>
<keyword evidence="2" id="KW-1185">Reference proteome</keyword>
<dbReference type="AlphaFoldDB" id="A0A1G7T8U2"/>
<reference evidence="2" key="1">
    <citation type="submission" date="2016-10" db="EMBL/GenBank/DDBJ databases">
        <authorList>
            <person name="Varghese N."/>
            <person name="Submissions S."/>
        </authorList>
    </citation>
    <scope>NUCLEOTIDE SEQUENCE [LARGE SCALE GENOMIC DNA]</scope>
    <source>
        <strain evidence="2">DSM 44526</strain>
    </source>
</reference>
<dbReference type="Pfam" id="PF13830">
    <property type="entry name" value="DUF4192"/>
    <property type="match status" value="1"/>
</dbReference>
<accession>A0A1G7T8U2</accession>
<dbReference type="RefSeq" id="WP_091062631.1">
    <property type="nucleotide sequence ID" value="NZ_FNCF01000003.1"/>
</dbReference>
<gene>
    <name evidence="1" type="ORF">SAMN05660324_2360</name>
</gene>
<sequence length="388" mass="40055">MSPDDPVHLGTGAELAAALPHLLGFHPQESLVLVALTGDRARRVGVTLRVDLPGPVGAEDLADDLADDLARDAVRRLGHEPPAAVVAVVVTEALDEAVRLDPADLLDVPVAALDPVGLRLLRTRDAAGEVPDLPGRGVVHAVARVLAERGVPLLEALLVRDGRCFDYDCTAACCDPGAGQPLPTGTPALAAAAVAEGRVVATDRAELVARLAPVTGPAALAVRRACTVIGAEHAAALAELGWARLVERSWRQVLDGVDAHRPGRTAALTDDQVARLGWALTDLEVRDRSAVLAVGPDACAAAALWTELTRRLPAPLDAPPATLLAAAAWARGDGTTARTALDRALASQPAYSLALLLADGLDAGLPPSVVREWLTAAASRPVSEELGA</sequence>